<reference evidence="2" key="2">
    <citation type="submission" date="2020-03" db="EMBL/GenBank/DDBJ databases">
        <title>Complete Genome Sequences of Extremely Thermoacidophilic, Metal-Mobilizing Type-Strain Members of the Archaeal Family Sulfolobaceae: Acidianus brierleyi DSM-1651T, Acidianus sulfidivorans DSM-18786T, Metallosphaera hakonensis DSM-7519T, and Metallosphaera prunae DSM-10039T.</title>
        <authorList>
            <person name="Counts J.A."/>
            <person name="Kelly R.M."/>
        </authorList>
    </citation>
    <scope>NUCLEOTIDE SEQUENCE [LARGE SCALE GENOMIC DNA]</scope>
    <source>
        <strain evidence="2">HO1-1</strain>
    </source>
</reference>
<keyword evidence="2" id="KW-1185">Reference proteome</keyword>
<evidence type="ECO:0000313" key="1">
    <source>
        <dbReference type="EMBL" id="AWR98951.1"/>
    </source>
</evidence>
<organism evidence="1 2">
    <name type="scientific">Metallosphaera hakonensis JCM 8857 = DSM 7519</name>
    <dbReference type="NCBI Taxonomy" id="1293036"/>
    <lineage>
        <taxon>Archaea</taxon>
        <taxon>Thermoproteota</taxon>
        <taxon>Thermoprotei</taxon>
        <taxon>Sulfolobales</taxon>
        <taxon>Sulfolobaceae</taxon>
        <taxon>Metallosphaera</taxon>
    </lineage>
</organism>
<dbReference type="InterPro" id="IPR010268">
    <property type="entry name" value="PaREP1"/>
</dbReference>
<dbReference type="KEGG" id="mhk:DFR87_03725"/>
<sequence length="142" mass="16570">MRLPEAIIEIGRETRNETNDALEGKLSVEEIVQIRLETADFYMERAKDLVKTSHILASEMLFKSIAEGIKALGDYFGVKRDLRELPLFLSDILGEWVENAWEIGKRLHYDGYIFEFLQRDDVEQYIKFVDEFLANCKTAVLY</sequence>
<dbReference type="Gene3D" id="1.20.120.330">
    <property type="entry name" value="Nucleotidyltransferases domain 2"/>
    <property type="match status" value="1"/>
</dbReference>
<dbReference type="OrthoDB" id="35408at2157"/>
<proteinExistence type="predicted"/>
<dbReference type="Proteomes" id="UP000247586">
    <property type="component" value="Chromosome"/>
</dbReference>
<gene>
    <name evidence="1" type="ORF">DFR87_03725</name>
</gene>
<dbReference type="GeneID" id="36834421"/>
<reference evidence="1 2" key="1">
    <citation type="submission" date="2018-05" db="EMBL/GenBank/DDBJ databases">
        <title>Complete Genome Sequences of Extremely Thermoacidophilic, Metal-Mobilizing Type-Strain Members of the Archaeal Family Sulfolobaceae: Acidianus brierleyi DSM-1651T, Acidianus sulfidivorans DSM-18786T, Metallosphaera hakonensis DSM-7519T, and Metallosphaera prunae DSM-10039T.</title>
        <authorList>
            <person name="Counts J.A."/>
            <person name="Kelly R.M."/>
        </authorList>
    </citation>
    <scope>NUCLEOTIDE SEQUENCE [LARGE SCALE GENOMIC DNA]</scope>
    <source>
        <strain evidence="1 2">HO1-1</strain>
    </source>
</reference>
<protein>
    <submittedName>
        <fullName evidence="1">Uncharacterized protein</fullName>
    </submittedName>
</protein>
<accession>A0A2U9ISC7</accession>
<name>A0A2U9ISC7_9CREN</name>
<dbReference type="AlphaFoldDB" id="A0A2U9ISC7"/>
<dbReference type="EMBL" id="CP029287">
    <property type="protein sequence ID" value="AWR98951.1"/>
    <property type="molecule type" value="Genomic_DNA"/>
</dbReference>
<dbReference type="RefSeq" id="WP_054836807.1">
    <property type="nucleotide sequence ID" value="NZ_BBBA01000011.1"/>
</dbReference>
<dbReference type="Pfam" id="PF05942">
    <property type="entry name" value="PaREP1"/>
    <property type="match status" value="1"/>
</dbReference>
<reference evidence="2" key="3">
    <citation type="submission" date="2020-03" db="EMBL/GenBank/DDBJ databases">
        <title>Sequencing and Assembly of Multiple Reported Metal-Biooxidizing Members of the Extremely Thermoacidophilic Archaeal Family Sulfolobaceae.</title>
        <authorList>
            <person name="Counts J.A."/>
            <person name="Kelly R.M."/>
        </authorList>
    </citation>
    <scope>NUCLEOTIDE SEQUENCE [LARGE SCALE GENOMIC DNA]</scope>
    <source>
        <strain evidence="2">HO1-1</strain>
    </source>
</reference>
<dbReference type="STRING" id="1293036.GCA_001315825_01830"/>
<evidence type="ECO:0000313" key="2">
    <source>
        <dbReference type="Proteomes" id="UP000247586"/>
    </source>
</evidence>